<evidence type="ECO:0000313" key="1">
    <source>
        <dbReference type="EMBL" id="KAK1142968.1"/>
    </source>
</evidence>
<dbReference type="EMBL" id="JAOPJF010000045">
    <property type="protein sequence ID" value="KAK1142968.1"/>
    <property type="molecule type" value="Genomic_DNA"/>
</dbReference>
<sequence length="1356" mass="150846">MAEPPSNSPPSIPRENIDEAKAAFARDRPLVDDLRPGTFFDDPNYLETLPHGAKALVCAVQHFGDHPDRPGLCHIQSVQAFTRYIVTNDLEQLNMAFAMEAMSLRYVPPGHPGRGKANNHMGKLFQQKWENDNIASDLDDTIRHYKIAVETAKETDETISDWSCDVAALATKRWDRTKQPSDRQDARKYFDKAIELAGESPKRAIHLSNKGETIRLTLFGNDEEREALLTESIGYHEEALELCGILLALLERPRIPYGNIHRNVAQAYLAKFNLLKRPEDGEKAACLLEKAVDFETVGSAGWERFMNELGNVHNLRAQLSGNAEYEAKAANVWREVIEHRPNTVVARTCLAELYRSTAEKALGDTLTVEAIEKATSLALMAANMSTLQQSNSGLANARSSSVLYTKYELLGQIEDLNQAIEYAQRATRDQNSDDLWDHHRLLAQVLITRFESLRRVEDLRDATLAAQESVKACSPENFEQKAGSQWVLGKITRLTYDMMPNVQLLRQAIQTFEICSELMSKKSVTRCLALNDLGNAYAQLFSHEALPVQLEKAIEAYQTSLSGLQSIYDSDRHPDILMLNAALGTVMIQRFQTWRAHADIDSAVTYFRRCLLGIHEGHPRYITRVSNLCYALQLRCQMNGVNGSLDDLKETQRLLRSALESPKLISNEMKNSLFNHLGNAFLCSFTLSKQSTDLENAIDNYTAAIAVEGCSPAARATAMINKAEVQRLMAISSGLLPDFESSNQTMEEAQQVLSKDDPRFWSILLNQANLLYGIYDKHTGSDIKDYGLRALAKYQELLHMPNLPPVSRISVASLAASLTSHLLDDQAKARDYILVSLDTLPEAILMHESRLEQLKFVRTCHYVPSSVAALSLNAGDPPNVVIQRLEAARAFIWDRIENQTTQIDALEAEHQELAGRFRTAQQRIFQKSGPAGKRVRVDLTSVAPDDLNRLQRQHDGDAYRQLLQQIRGLPGHGSFLRTPDAPGDLQGYAADAPIVFINASGYRSDALIITKNSVDHLPLPAFNMERVTPYAARFMHALDMLSRDAEQAVALTEYQEVMKWVWESVAKPVLDNIDWQKYEPGPSGKPRIIWVATGWVSVLPIHAAGNYESTAMSDEPTCVHDMVVSSYTTSLKALEINKYNSRRIGTKLAAGSRQAMIAAMATTPGLGPENDLDVEPEIRSFERALGSLFDVNLLRQPDSKAVKQALSTATIGHFACHGRADKEDPSRSAIMLQDNQAKVPPFSVRTLLKLDLKTCELVYLSACESGVSKDLAVRDEGIHIGGGFHIAGVPHVISTLWKVSDIVSAQLSGLFYERLKNESGKVDPARAPHALHMAIGELKREGVHPMLLGPFIHSGP</sequence>
<proteinExistence type="predicted"/>
<gene>
    <name evidence="1" type="ORF">N8T08_007209</name>
</gene>
<organism evidence="1 2">
    <name type="scientific">Aspergillus melleus</name>
    <dbReference type="NCBI Taxonomy" id="138277"/>
    <lineage>
        <taxon>Eukaryota</taxon>
        <taxon>Fungi</taxon>
        <taxon>Dikarya</taxon>
        <taxon>Ascomycota</taxon>
        <taxon>Pezizomycotina</taxon>
        <taxon>Eurotiomycetes</taxon>
        <taxon>Eurotiomycetidae</taxon>
        <taxon>Eurotiales</taxon>
        <taxon>Aspergillaceae</taxon>
        <taxon>Aspergillus</taxon>
        <taxon>Aspergillus subgen. Circumdati</taxon>
    </lineage>
</organism>
<comment type="caution">
    <text evidence="1">The sequence shown here is derived from an EMBL/GenBank/DDBJ whole genome shotgun (WGS) entry which is preliminary data.</text>
</comment>
<dbReference type="Proteomes" id="UP001177260">
    <property type="component" value="Unassembled WGS sequence"/>
</dbReference>
<reference evidence="1 2" key="1">
    <citation type="journal article" date="2023" name="ACS Omega">
        <title>Identification of the Neoaspergillic Acid Biosynthesis Gene Cluster by Establishing an In Vitro CRISPR-Ribonucleoprotein Genetic System in Aspergillus melleus.</title>
        <authorList>
            <person name="Yuan B."/>
            <person name="Grau M.F."/>
            <person name="Murata R.M."/>
            <person name="Torok T."/>
            <person name="Venkateswaran K."/>
            <person name="Stajich J.E."/>
            <person name="Wang C.C.C."/>
        </authorList>
    </citation>
    <scope>NUCLEOTIDE SEQUENCE [LARGE SCALE GENOMIC DNA]</scope>
    <source>
        <strain evidence="1 2">IMV 1140</strain>
    </source>
</reference>
<keyword evidence="2" id="KW-1185">Reference proteome</keyword>
<name>A0ACC3AYT4_9EURO</name>
<protein>
    <submittedName>
        <fullName evidence="1">Uncharacterized protein</fullName>
    </submittedName>
</protein>
<accession>A0ACC3AYT4</accession>
<evidence type="ECO:0000313" key="2">
    <source>
        <dbReference type="Proteomes" id="UP001177260"/>
    </source>
</evidence>